<dbReference type="InterPro" id="IPR016053">
    <property type="entry name" value="Haem_Oase-like"/>
</dbReference>
<dbReference type="PIRSF" id="PIRSF000343">
    <property type="entry name" value="Haem_Oase"/>
    <property type="match status" value="1"/>
</dbReference>
<keyword evidence="3 5" id="KW-0408">Iron</keyword>
<dbReference type="GO" id="GO:0046872">
    <property type="term" value="F:metal ion binding"/>
    <property type="evidence" value="ECO:0007669"/>
    <property type="project" value="UniProtKB-KW"/>
</dbReference>
<keyword evidence="2 5" id="KW-0479">Metal-binding</keyword>
<evidence type="ECO:0000256" key="2">
    <source>
        <dbReference type="ARBA" id="ARBA00022723"/>
    </source>
</evidence>
<dbReference type="PANTHER" id="PTHR10720">
    <property type="entry name" value="HEME OXYGENASE"/>
    <property type="match status" value="1"/>
</dbReference>
<dbReference type="Gene3D" id="1.20.910.10">
    <property type="entry name" value="Heme oxygenase-like"/>
    <property type="match status" value="1"/>
</dbReference>
<dbReference type="CDD" id="cd19165">
    <property type="entry name" value="HemeO"/>
    <property type="match status" value="1"/>
</dbReference>
<evidence type="ECO:0000313" key="7">
    <source>
        <dbReference type="Proteomes" id="UP000092482"/>
    </source>
</evidence>
<feature type="binding site" evidence="4">
    <location>
        <position position="176"/>
    </location>
    <ligand>
        <name>heme b</name>
        <dbReference type="ChEBI" id="CHEBI:60344"/>
    </ligand>
</feature>
<proteinExistence type="predicted"/>
<dbReference type="GO" id="GO:0020037">
    <property type="term" value="F:heme binding"/>
    <property type="evidence" value="ECO:0007669"/>
    <property type="project" value="TreeGrafter"/>
</dbReference>
<accession>A0A1B1NEB5</accession>
<feature type="binding site" evidence="4">
    <location>
        <position position="129"/>
    </location>
    <ligand>
        <name>heme b</name>
        <dbReference type="ChEBI" id="CHEBI:60344"/>
    </ligand>
</feature>
<dbReference type="OrthoDB" id="5493802at2"/>
<evidence type="ECO:0000256" key="5">
    <source>
        <dbReference type="PIRSR" id="PIRSR000343-2"/>
    </source>
</evidence>
<reference evidence="6 7" key="1">
    <citation type="submission" date="2016-03" db="EMBL/GenBank/DDBJ databases">
        <title>Shallow-sea hydrothermal system.</title>
        <authorList>
            <person name="Tang K."/>
        </authorList>
    </citation>
    <scope>NUCLEOTIDE SEQUENCE [LARGE SCALE GENOMIC DNA]</scope>
    <source>
        <strain evidence="6 7">JLT9</strain>
    </source>
</reference>
<dbReference type="Proteomes" id="UP000092482">
    <property type="component" value="Chromosome"/>
</dbReference>
<dbReference type="GO" id="GO:0006788">
    <property type="term" value="P:heme oxidation"/>
    <property type="evidence" value="ECO:0007669"/>
    <property type="project" value="InterPro"/>
</dbReference>
<sequence>MTAPLSQALREATASAHTSAERSAFVTELVEGRACAAAFTALATQHLLVYRALEDVLRTHYADHPLLAPLDDRRLDRVPSLVHDLEVLVGPDHEVRLADGRLPICVATSAYATTLRERHTPEMVLANHYVRYLGDLSGGQVVARLVHRHYGVPLEGLTFYTFAGIERPKVYKDRYRDRLDRLRLTDAQREAVLAAAVESFRLNEAVFADLSAARTPLHCAAGVGG</sequence>
<evidence type="ECO:0000256" key="4">
    <source>
        <dbReference type="PIRSR" id="PIRSR000343-1"/>
    </source>
</evidence>
<evidence type="ECO:0000256" key="3">
    <source>
        <dbReference type="ARBA" id="ARBA00023004"/>
    </source>
</evidence>
<dbReference type="PANTHER" id="PTHR10720:SF0">
    <property type="entry name" value="HEME OXYGENASE"/>
    <property type="match status" value="1"/>
</dbReference>
<dbReference type="GO" id="GO:0004392">
    <property type="term" value="F:heme oxygenase (decyclizing) activity"/>
    <property type="evidence" value="ECO:0007669"/>
    <property type="project" value="UniProtKB-EC"/>
</dbReference>
<protein>
    <submittedName>
        <fullName evidence="6">Heme oxygenase</fullName>
        <ecNumber evidence="6">1.14.14.18</ecNumber>
    </submittedName>
</protein>
<feature type="binding site" evidence="4">
    <location>
        <position position="10"/>
    </location>
    <ligand>
        <name>heme b</name>
        <dbReference type="ChEBI" id="CHEBI:60344"/>
    </ligand>
</feature>
<dbReference type="RefSeq" id="WP_066640391.1">
    <property type="nucleotide sequence ID" value="NZ_CP014989.1"/>
</dbReference>
<keyword evidence="7" id="KW-1185">Reference proteome</keyword>
<dbReference type="EMBL" id="CP014989">
    <property type="protein sequence ID" value="ANS79695.1"/>
    <property type="molecule type" value="Genomic_DNA"/>
</dbReference>
<dbReference type="EC" id="1.14.14.18" evidence="6"/>
<keyword evidence="6" id="KW-0560">Oxidoreductase</keyword>
<dbReference type="PATRIC" id="fig|1758689.4.peg.2394"/>
<feature type="binding site" description="axial binding residue" evidence="5">
    <location>
        <position position="17"/>
    </location>
    <ligand>
        <name>heme b</name>
        <dbReference type="ChEBI" id="CHEBI:60344"/>
    </ligand>
    <ligandPart>
        <name>Fe</name>
        <dbReference type="ChEBI" id="CHEBI:18248"/>
    </ligandPart>
</feature>
<dbReference type="GO" id="GO:0006979">
    <property type="term" value="P:response to oxidative stress"/>
    <property type="evidence" value="ECO:0007669"/>
    <property type="project" value="TreeGrafter"/>
</dbReference>
<evidence type="ECO:0000256" key="1">
    <source>
        <dbReference type="ARBA" id="ARBA00022617"/>
    </source>
</evidence>
<dbReference type="STRING" id="1758689.SGUI_2299"/>
<name>A0A1B1NEB5_9MICO</name>
<dbReference type="SUPFAM" id="SSF48613">
    <property type="entry name" value="Heme oxygenase-like"/>
    <property type="match status" value="1"/>
</dbReference>
<dbReference type="PRINTS" id="PR00088">
    <property type="entry name" value="HAEMOXYGNASE"/>
</dbReference>
<dbReference type="InterPro" id="IPR002051">
    <property type="entry name" value="Haem_Oase"/>
</dbReference>
<dbReference type="Pfam" id="PF01126">
    <property type="entry name" value="Heme_oxygenase"/>
    <property type="match status" value="1"/>
</dbReference>
<dbReference type="GO" id="GO:0042167">
    <property type="term" value="P:heme catabolic process"/>
    <property type="evidence" value="ECO:0007669"/>
    <property type="project" value="TreeGrafter"/>
</dbReference>
<dbReference type="AlphaFoldDB" id="A0A1B1NEB5"/>
<dbReference type="InterPro" id="IPR016084">
    <property type="entry name" value="Haem_Oase-like_multi-hlx"/>
</dbReference>
<dbReference type="KEGG" id="serj:SGUI_2299"/>
<evidence type="ECO:0000313" key="6">
    <source>
        <dbReference type="EMBL" id="ANS79695.1"/>
    </source>
</evidence>
<keyword evidence="1 4" id="KW-0349">Heme</keyword>
<organism evidence="6 7">
    <name type="scientific">Serinicoccus hydrothermalis</name>
    <dbReference type="NCBI Taxonomy" id="1758689"/>
    <lineage>
        <taxon>Bacteria</taxon>
        <taxon>Bacillati</taxon>
        <taxon>Actinomycetota</taxon>
        <taxon>Actinomycetes</taxon>
        <taxon>Micrococcales</taxon>
        <taxon>Ornithinimicrobiaceae</taxon>
        <taxon>Serinicoccus</taxon>
    </lineage>
</organism>
<gene>
    <name evidence="6" type="ORF">SGUI_2299</name>
</gene>